<dbReference type="RefSeq" id="WP_015150270.1">
    <property type="nucleotide sequence ID" value="NC_019693.1"/>
</dbReference>
<name>K9TNB7_9CYAN</name>
<sequence length="75" mass="8280">MSIGEIIAILGLLIVILQTMIAWMSYEGIRLSLSSGDWIRLLMILMASAFIVGGLFDASGESLLFFLVAIFLWLN</sequence>
<reference evidence="2 3" key="1">
    <citation type="submission" date="2012-06" db="EMBL/GenBank/DDBJ databases">
        <title>Finished chromosome of genome of Oscillatoria acuminata PCC 6304.</title>
        <authorList>
            <consortium name="US DOE Joint Genome Institute"/>
            <person name="Gugger M."/>
            <person name="Coursin T."/>
            <person name="Rippka R."/>
            <person name="Tandeau De Marsac N."/>
            <person name="Huntemann M."/>
            <person name="Wei C.-L."/>
            <person name="Han J."/>
            <person name="Detter J.C."/>
            <person name="Han C."/>
            <person name="Tapia R."/>
            <person name="Davenport K."/>
            <person name="Daligault H."/>
            <person name="Erkkila T."/>
            <person name="Gu W."/>
            <person name="Munk A.C.C."/>
            <person name="Teshima H."/>
            <person name="Xu Y."/>
            <person name="Chain P."/>
            <person name="Chen A."/>
            <person name="Krypides N."/>
            <person name="Mavromatis K."/>
            <person name="Markowitz V."/>
            <person name="Szeto E."/>
            <person name="Ivanova N."/>
            <person name="Mikhailova N."/>
            <person name="Ovchinnikova G."/>
            <person name="Pagani I."/>
            <person name="Pati A."/>
            <person name="Goodwin L."/>
            <person name="Peters L."/>
            <person name="Pitluck S."/>
            <person name="Woyke T."/>
            <person name="Kerfeld C."/>
        </authorList>
    </citation>
    <scope>NUCLEOTIDE SEQUENCE [LARGE SCALE GENOMIC DNA]</scope>
    <source>
        <strain evidence="2 3">PCC 6304</strain>
    </source>
</reference>
<dbReference type="STRING" id="56110.Oscil6304_4117"/>
<evidence type="ECO:0000313" key="2">
    <source>
        <dbReference type="EMBL" id="AFY83646.1"/>
    </source>
</evidence>
<evidence type="ECO:0000313" key="3">
    <source>
        <dbReference type="Proteomes" id="UP000010367"/>
    </source>
</evidence>
<keyword evidence="1" id="KW-0812">Transmembrane</keyword>
<dbReference type="EMBL" id="CP003607">
    <property type="protein sequence ID" value="AFY83646.1"/>
    <property type="molecule type" value="Genomic_DNA"/>
</dbReference>
<dbReference type="AlphaFoldDB" id="K9TNB7"/>
<dbReference type="HOGENOM" id="CLU_2667553_0_0_3"/>
<dbReference type="Proteomes" id="UP000010367">
    <property type="component" value="Chromosome"/>
</dbReference>
<dbReference type="InParanoid" id="K9TNB7"/>
<feature type="transmembrane region" description="Helical" evidence="1">
    <location>
        <begin position="41"/>
        <end position="74"/>
    </location>
</feature>
<evidence type="ECO:0000256" key="1">
    <source>
        <dbReference type="SAM" id="Phobius"/>
    </source>
</evidence>
<feature type="transmembrane region" description="Helical" evidence="1">
    <location>
        <begin position="6"/>
        <end position="29"/>
    </location>
</feature>
<keyword evidence="1" id="KW-0472">Membrane</keyword>
<keyword evidence="1" id="KW-1133">Transmembrane helix</keyword>
<dbReference type="KEGG" id="oac:Oscil6304_4117"/>
<keyword evidence="3" id="KW-1185">Reference proteome</keyword>
<proteinExistence type="predicted"/>
<accession>K9TNB7</accession>
<protein>
    <submittedName>
        <fullName evidence="2">Uncharacterized protein</fullName>
    </submittedName>
</protein>
<organism evidence="2 3">
    <name type="scientific">Oscillatoria acuminata PCC 6304</name>
    <dbReference type="NCBI Taxonomy" id="56110"/>
    <lineage>
        <taxon>Bacteria</taxon>
        <taxon>Bacillati</taxon>
        <taxon>Cyanobacteriota</taxon>
        <taxon>Cyanophyceae</taxon>
        <taxon>Oscillatoriophycideae</taxon>
        <taxon>Oscillatoriales</taxon>
        <taxon>Oscillatoriaceae</taxon>
        <taxon>Oscillatoria</taxon>
    </lineage>
</organism>
<gene>
    <name evidence="2" type="ORF">Oscil6304_4117</name>
</gene>